<name>A0ABP4ASM9_9ACTN</name>
<keyword evidence="3" id="KW-0545">Nucleotide biosynthesis</keyword>
<organism evidence="6 7">
    <name type="scientific">Nonomuraea longicatena</name>
    <dbReference type="NCBI Taxonomy" id="83682"/>
    <lineage>
        <taxon>Bacteria</taxon>
        <taxon>Bacillati</taxon>
        <taxon>Actinomycetota</taxon>
        <taxon>Actinomycetes</taxon>
        <taxon>Streptosporangiales</taxon>
        <taxon>Streptosporangiaceae</taxon>
        <taxon>Nonomuraea</taxon>
    </lineage>
</organism>
<evidence type="ECO:0000313" key="7">
    <source>
        <dbReference type="Proteomes" id="UP001501578"/>
    </source>
</evidence>
<dbReference type="InterPro" id="IPR003669">
    <property type="entry name" value="Thymidylate_synthase_ThyX"/>
</dbReference>
<protein>
    <recommendedName>
        <fullName evidence="5">FAD-dependent thymidylate synthase</fullName>
        <ecNumber evidence="5">2.1.1.148</ecNumber>
    </recommendedName>
</protein>
<evidence type="ECO:0000313" key="6">
    <source>
        <dbReference type="EMBL" id="GAA0938863.1"/>
    </source>
</evidence>
<evidence type="ECO:0000256" key="5">
    <source>
        <dbReference type="NCBIfam" id="TIGR02170"/>
    </source>
</evidence>
<keyword evidence="2" id="KW-0285">Flavoprotein</keyword>
<dbReference type="InterPro" id="IPR036098">
    <property type="entry name" value="Thymidylate_synthase_ThyX_sf"/>
</dbReference>
<keyword evidence="1" id="KW-0808">Transferase</keyword>
<evidence type="ECO:0000256" key="4">
    <source>
        <dbReference type="ARBA" id="ARBA00022827"/>
    </source>
</evidence>
<keyword evidence="7" id="KW-1185">Reference proteome</keyword>
<comment type="caution">
    <text evidence="6">The sequence shown here is derived from an EMBL/GenBank/DDBJ whole genome shotgun (WGS) entry which is preliminary data.</text>
</comment>
<dbReference type="EMBL" id="BAAAHQ010000025">
    <property type="protein sequence ID" value="GAA0938863.1"/>
    <property type="molecule type" value="Genomic_DNA"/>
</dbReference>
<dbReference type="CDD" id="cd20175">
    <property type="entry name" value="ThyX"/>
    <property type="match status" value="1"/>
</dbReference>
<dbReference type="Pfam" id="PF02511">
    <property type="entry name" value="Thy1"/>
    <property type="match status" value="1"/>
</dbReference>
<accession>A0ABP4ASM9</accession>
<reference evidence="7" key="1">
    <citation type="journal article" date="2019" name="Int. J. Syst. Evol. Microbiol.">
        <title>The Global Catalogue of Microorganisms (GCM) 10K type strain sequencing project: providing services to taxonomists for standard genome sequencing and annotation.</title>
        <authorList>
            <consortium name="The Broad Institute Genomics Platform"/>
            <consortium name="The Broad Institute Genome Sequencing Center for Infectious Disease"/>
            <person name="Wu L."/>
            <person name="Ma J."/>
        </authorList>
    </citation>
    <scope>NUCLEOTIDE SEQUENCE [LARGE SCALE GENOMIC DNA]</scope>
    <source>
        <strain evidence="7">JCM 11136</strain>
    </source>
</reference>
<dbReference type="PANTHER" id="PTHR34934:SF1">
    <property type="entry name" value="FLAVIN-DEPENDENT THYMIDYLATE SYNTHASE"/>
    <property type="match status" value="1"/>
</dbReference>
<dbReference type="EC" id="2.1.1.148" evidence="5"/>
<evidence type="ECO:0000256" key="1">
    <source>
        <dbReference type="ARBA" id="ARBA00022603"/>
    </source>
</evidence>
<evidence type="ECO:0000256" key="3">
    <source>
        <dbReference type="ARBA" id="ARBA00022727"/>
    </source>
</evidence>
<dbReference type="Proteomes" id="UP001501578">
    <property type="component" value="Unassembled WGS sequence"/>
</dbReference>
<dbReference type="PROSITE" id="PS51331">
    <property type="entry name" value="THYX"/>
    <property type="match status" value="1"/>
</dbReference>
<evidence type="ECO:0000256" key="2">
    <source>
        <dbReference type="ARBA" id="ARBA00022630"/>
    </source>
</evidence>
<dbReference type="NCBIfam" id="TIGR02170">
    <property type="entry name" value="thyX"/>
    <property type="match status" value="1"/>
</dbReference>
<gene>
    <name evidence="6" type="primary">thyX_2</name>
    <name evidence="6" type="ORF">GCM10009560_49070</name>
</gene>
<dbReference type="PANTHER" id="PTHR34934">
    <property type="entry name" value="FLAVIN-DEPENDENT THYMIDYLATE SYNTHASE"/>
    <property type="match status" value="1"/>
</dbReference>
<dbReference type="SUPFAM" id="SSF69796">
    <property type="entry name" value="Thymidylate synthase-complementing protein Thy1"/>
    <property type="match status" value="1"/>
</dbReference>
<dbReference type="Gene3D" id="6.10.140.450">
    <property type="match status" value="1"/>
</dbReference>
<keyword evidence="1" id="KW-0489">Methyltransferase</keyword>
<keyword evidence="4" id="KW-0274">FAD</keyword>
<sequence length="275" mass="31380">MLGRSTNAEVKAGAPVHAVEPEVFVVARPELDYDELARYLAEVGGETWLERLDRGDLDAQNLAEFAGRLCYRSFEPGLNPNVVRIRKDQDTYLRNILASAHGSVLEHVSFSFVLHNVSRVLTHELVRHRPGVAISQESLRFVRLTELPFWFPEWARQDPELMERATALLEEMERFQGWMAGHFGLDEEGVPFSEKKHRTSFMRRFAPEGLATGLVWTANVRTLRHTIEARTALGAEEEIRLLFQRIGELMVKEAPALFGDYVVEDGAWVPGWRKV</sequence>
<proteinExistence type="predicted"/>
<dbReference type="Gene3D" id="3.30.70.3180">
    <property type="match status" value="2"/>
</dbReference>